<dbReference type="AlphaFoldDB" id="A0A974NIC3"/>
<accession>A0A974NIC3</accession>
<dbReference type="KEGG" id="eaz:JHT90_07290"/>
<name>A0A974NIC3_9GAMM</name>
<evidence type="ECO:0000313" key="2">
    <source>
        <dbReference type="EMBL" id="QQP87039.1"/>
    </source>
</evidence>
<proteinExistence type="predicted"/>
<dbReference type="RefSeq" id="WP_201095602.1">
    <property type="nucleotide sequence ID" value="NZ_CP067393.1"/>
</dbReference>
<evidence type="ECO:0000313" key="3">
    <source>
        <dbReference type="Proteomes" id="UP000595278"/>
    </source>
</evidence>
<feature type="transmembrane region" description="Helical" evidence="1">
    <location>
        <begin position="6"/>
        <end position="27"/>
    </location>
</feature>
<protein>
    <submittedName>
        <fullName evidence="2">Uncharacterized protein</fullName>
    </submittedName>
</protein>
<keyword evidence="3" id="KW-1185">Reference proteome</keyword>
<keyword evidence="1" id="KW-0812">Transmembrane</keyword>
<organism evidence="2 3">
    <name type="scientific">Entomomonas asaccharolytica</name>
    <dbReference type="NCBI Taxonomy" id="2785331"/>
    <lineage>
        <taxon>Bacteria</taxon>
        <taxon>Pseudomonadati</taxon>
        <taxon>Pseudomonadota</taxon>
        <taxon>Gammaproteobacteria</taxon>
        <taxon>Pseudomonadales</taxon>
        <taxon>Pseudomonadaceae</taxon>
        <taxon>Entomomonas</taxon>
    </lineage>
</organism>
<sequence>MSKVIVKRVMVAFICVIIIPSSFYLLLKGFQGARYYQRYIEAPKLAWNQIKTIEAANLPSDALIEANLNSKIIDWSVNGKNVNRIIRLFRFRELAIKEQENKLLLCDLQRYRLKRPITKDYYDVIFNDSANDNKQNMQQLKAYYIQEVNNNWLQILNLSCEAK</sequence>
<dbReference type="EMBL" id="CP067393">
    <property type="protein sequence ID" value="QQP87039.1"/>
    <property type="molecule type" value="Genomic_DNA"/>
</dbReference>
<evidence type="ECO:0000256" key="1">
    <source>
        <dbReference type="SAM" id="Phobius"/>
    </source>
</evidence>
<reference evidence="2 3" key="1">
    <citation type="submission" date="2021-01" db="EMBL/GenBank/DDBJ databases">
        <title>Entomomonas sp. F2A isolated from a house cricket (Acheta domesticus).</title>
        <authorList>
            <person name="Spergser J."/>
            <person name="Busse H.-J."/>
        </authorList>
    </citation>
    <scope>NUCLEOTIDE SEQUENCE [LARGE SCALE GENOMIC DNA]</scope>
    <source>
        <strain evidence="2 3">F2A</strain>
    </source>
</reference>
<gene>
    <name evidence="2" type="ORF">JHT90_07290</name>
</gene>
<keyword evidence="1" id="KW-1133">Transmembrane helix</keyword>
<keyword evidence="1" id="KW-0472">Membrane</keyword>
<dbReference type="Proteomes" id="UP000595278">
    <property type="component" value="Chromosome"/>
</dbReference>